<dbReference type="PIRSF" id="PIRSF004761">
    <property type="entry name" value="Hydrgn_mat_HypA"/>
    <property type="match status" value="1"/>
</dbReference>
<feature type="binding site" evidence="4">
    <location>
        <position position="2"/>
    </location>
    <ligand>
        <name>Ni(2+)</name>
        <dbReference type="ChEBI" id="CHEBI:49786"/>
    </ligand>
</feature>
<evidence type="ECO:0000313" key="5">
    <source>
        <dbReference type="EMBL" id="SHI95053.1"/>
    </source>
</evidence>
<dbReference type="OrthoDB" id="9800361at2"/>
<keyword evidence="6" id="KW-1185">Reference proteome</keyword>
<dbReference type="HAMAP" id="MF_00213">
    <property type="entry name" value="HypA_HybF"/>
    <property type="match status" value="1"/>
</dbReference>
<dbReference type="GO" id="GO:0051604">
    <property type="term" value="P:protein maturation"/>
    <property type="evidence" value="ECO:0007669"/>
    <property type="project" value="InterPro"/>
</dbReference>
<evidence type="ECO:0000313" key="6">
    <source>
        <dbReference type="Proteomes" id="UP000184529"/>
    </source>
</evidence>
<dbReference type="Gene3D" id="3.30.2320.80">
    <property type="match status" value="1"/>
</dbReference>
<evidence type="ECO:0000256" key="1">
    <source>
        <dbReference type="ARBA" id="ARBA00022596"/>
    </source>
</evidence>
<dbReference type="PANTHER" id="PTHR34535:SF3">
    <property type="entry name" value="HYDROGENASE MATURATION FACTOR HYPA"/>
    <property type="match status" value="1"/>
</dbReference>
<evidence type="ECO:0000256" key="3">
    <source>
        <dbReference type="ARBA" id="ARBA00022833"/>
    </source>
</evidence>
<dbReference type="GO" id="GO:0016151">
    <property type="term" value="F:nickel cation binding"/>
    <property type="evidence" value="ECO:0007669"/>
    <property type="project" value="UniProtKB-UniRule"/>
</dbReference>
<dbReference type="InterPro" id="IPR000688">
    <property type="entry name" value="HypA/HybF"/>
</dbReference>
<feature type="binding site" evidence="4">
    <location>
        <position position="89"/>
    </location>
    <ligand>
        <name>Zn(2+)</name>
        <dbReference type="ChEBI" id="CHEBI:29105"/>
    </ligand>
</feature>
<sequence length="119" mass="13235">MHELGLIQAAMEEIARVARANNIRRIVKVKLVVGKLNGALPDALQFAFKVMAPETIFEGAVLEIEEVDIRLRCPACGHETVVDEITYWCPACGTRAEILAGKDLYIDYFEGDEEEGVEQ</sequence>
<dbReference type="PANTHER" id="PTHR34535">
    <property type="entry name" value="HYDROGENASE MATURATION FACTOR HYPA"/>
    <property type="match status" value="1"/>
</dbReference>
<gene>
    <name evidence="4" type="primary">hypA</name>
    <name evidence="5" type="ORF">SAMN02745219_01433</name>
</gene>
<reference evidence="6" key="1">
    <citation type="submission" date="2016-11" db="EMBL/GenBank/DDBJ databases">
        <authorList>
            <person name="Varghese N."/>
            <person name="Submissions S."/>
        </authorList>
    </citation>
    <scope>NUCLEOTIDE SEQUENCE [LARGE SCALE GENOMIC DNA]</scope>
    <source>
        <strain evidence="6">DSM 16057</strain>
    </source>
</reference>
<accession>A0A1M6FBL0</accession>
<feature type="binding site" evidence="4">
    <location>
        <position position="92"/>
    </location>
    <ligand>
        <name>Zn(2+)</name>
        <dbReference type="ChEBI" id="CHEBI:29105"/>
    </ligand>
</feature>
<keyword evidence="3 4" id="KW-0862">Zinc</keyword>
<evidence type="ECO:0000256" key="2">
    <source>
        <dbReference type="ARBA" id="ARBA00022723"/>
    </source>
</evidence>
<dbReference type="RefSeq" id="WP_072868386.1">
    <property type="nucleotide sequence ID" value="NZ_FQZM01000015.1"/>
</dbReference>
<feature type="binding site" evidence="4">
    <location>
        <position position="76"/>
    </location>
    <ligand>
        <name>Zn(2+)</name>
        <dbReference type="ChEBI" id="CHEBI:29105"/>
    </ligand>
</feature>
<dbReference type="AlphaFoldDB" id="A0A1M6FBL0"/>
<dbReference type="STRING" id="1121432.SAMN02745219_01433"/>
<keyword evidence="1 4" id="KW-0533">Nickel</keyword>
<protein>
    <recommendedName>
        <fullName evidence="4">Hydrogenase maturation factor HypA</fullName>
    </recommendedName>
</protein>
<feature type="binding site" evidence="4">
    <location>
        <position position="73"/>
    </location>
    <ligand>
        <name>Zn(2+)</name>
        <dbReference type="ChEBI" id="CHEBI:29105"/>
    </ligand>
</feature>
<name>A0A1M6FBL0_9FIRM</name>
<proteinExistence type="inferred from homology"/>
<dbReference type="Proteomes" id="UP000184529">
    <property type="component" value="Unassembled WGS sequence"/>
</dbReference>
<comment type="similarity">
    <text evidence="4">Belongs to the HypA/HybF family.</text>
</comment>
<dbReference type="Pfam" id="PF01155">
    <property type="entry name" value="HypA"/>
    <property type="match status" value="1"/>
</dbReference>
<dbReference type="EMBL" id="FQZM01000015">
    <property type="protein sequence ID" value="SHI95053.1"/>
    <property type="molecule type" value="Genomic_DNA"/>
</dbReference>
<keyword evidence="2 4" id="KW-0479">Metal-binding</keyword>
<evidence type="ECO:0000256" key="4">
    <source>
        <dbReference type="HAMAP-Rule" id="MF_00213"/>
    </source>
</evidence>
<comment type="function">
    <text evidence="4">Involved in the maturation of [NiFe] hydrogenases. Required for nickel insertion into the metal center of the hydrogenase.</text>
</comment>
<dbReference type="GO" id="GO:0008270">
    <property type="term" value="F:zinc ion binding"/>
    <property type="evidence" value="ECO:0007669"/>
    <property type="project" value="UniProtKB-UniRule"/>
</dbReference>
<organism evidence="5 6">
    <name type="scientific">Desulfofundulus thermosubterraneus DSM 16057</name>
    <dbReference type="NCBI Taxonomy" id="1121432"/>
    <lineage>
        <taxon>Bacteria</taxon>
        <taxon>Bacillati</taxon>
        <taxon>Bacillota</taxon>
        <taxon>Clostridia</taxon>
        <taxon>Eubacteriales</taxon>
        <taxon>Peptococcaceae</taxon>
        <taxon>Desulfofundulus</taxon>
    </lineage>
</organism>